<sequence length="78" mass="9097">MLLLLNSLAKYFSLVPDRTETILLIAVYINFDLENSKSTEITHLSNTTVPKPSHDYDPVQMFRYETELPIFYMSCSNY</sequence>
<dbReference type="GeneID" id="66079864"/>
<evidence type="ECO:0000313" key="1">
    <source>
        <dbReference type="EMBL" id="KAG7089080.1"/>
    </source>
</evidence>
<dbReference type="RefSeq" id="XP_043005550.1">
    <property type="nucleotide sequence ID" value="XM_043155768.1"/>
</dbReference>
<keyword evidence="2" id="KW-1185">Reference proteome</keyword>
<name>A0A9P7RTH3_9AGAR</name>
<gene>
    <name evidence="1" type="ORF">E1B28_010789</name>
</gene>
<dbReference type="Proteomes" id="UP001049176">
    <property type="component" value="Chromosome 7"/>
</dbReference>
<dbReference type="AlphaFoldDB" id="A0A9P7RTH3"/>
<proteinExistence type="predicted"/>
<accession>A0A9P7RTH3</accession>
<evidence type="ECO:0000313" key="2">
    <source>
        <dbReference type="Proteomes" id="UP001049176"/>
    </source>
</evidence>
<dbReference type="KEGG" id="more:E1B28_010789"/>
<protein>
    <submittedName>
        <fullName evidence="1">Uncharacterized protein</fullName>
    </submittedName>
</protein>
<dbReference type="EMBL" id="CM032187">
    <property type="protein sequence ID" value="KAG7089080.1"/>
    <property type="molecule type" value="Genomic_DNA"/>
</dbReference>
<reference evidence="1" key="1">
    <citation type="journal article" date="2021" name="Genome Biol. Evol.">
        <title>The assembled and annotated genome of the fairy-ring fungus Marasmius oreades.</title>
        <authorList>
            <person name="Hiltunen M."/>
            <person name="Ament-Velasquez S.L."/>
            <person name="Johannesson H."/>
        </authorList>
    </citation>
    <scope>NUCLEOTIDE SEQUENCE</scope>
    <source>
        <strain evidence="1">03SP1</strain>
    </source>
</reference>
<organism evidence="1 2">
    <name type="scientific">Marasmius oreades</name>
    <name type="common">fairy-ring Marasmius</name>
    <dbReference type="NCBI Taxonomy" id="181124"/>
    <lineage>
        <taxon>Eukaryota</taxon>
        <taxon>Fungi</taxon>
        <taxon>Dikarya</taxon>
        <taxon>Basidiomycota</taxon>
        <taxon>Agaricomycotina</taxon>
        <taxon>Agaricomycetes</taxon>
        <taxon>Agaricomycetidae</taxon>
        <taxon>Agaricales</taxon>
        <taxon>Marasmiineae</taxon>
        <taxon>Marasmiaceae</taxon>
        <taxon>Marasmius</taxon>
    </lineage>
</organism>
<comment type="caution">
    <text evidence="1">The sequence shown here is derived from an EMBL/GenBank/DDBJ whole genome shotgun (WGS) entry which is preliminary data.</text>
</comment>